<dbReference type="EMBL" id="LFTY01000002">
    <property type="protein sequence ID" value="KMW58014.1"/>
    <property type="molecule type" value="Genomic_DNA"/>
</dbReference>
<dbReference type="InterPro" id="IPR050836">
    <property type="entry name" value="SDS22/Internalin_LRR"/>
</dbReference>
<accession>A0A0J9E8D1</accession>
<evidence type="ECO:0000313" key="3">
    <source>
        <dbReference type="EMBL" id="KMW58014.1"/>
    </source>
</evidence>
<keyword evidence="2" id="KW-0677">Repeat</keyword>
<dbReference type="Proteomes" id="UP000037178">
    <property type="component" value="Unassembled WGS sequence"/>
</dbReference>
<proteinExistence type="predicted"/>
<gene>
    <name evidence="3" type="ORF">AIOL_002983</name>
</gene>
<dbReference type="Pfam" id="PF12799">
    <property type="entry name" value="LRR_4"/>
    <property type="match status" value="2"/>
</dbReference>
<dbReference type="PANTHER" id="PTHR46652:SF3">
    <property type="entry name" value="LEUCINE-RICH REPEAT-CONTAINING PROTEIN 9"/>
    <property type="match status" value="1"/>
</dbReference>
<keyword evidence="1" id="KW-0433">Leucine-rich repeat</keyword>
<dbReference type="STRING" id="1675527.AIOL_002983"/>
<sequence>MAMSYDQMNAEQRAAYDAARAEMAKVREEGGTGLALWRLTDNPFKTLTQLPPEIAELTNLQSLDLDYTQVTDLTPIAGLDKLQILQILSTQVTDLTPIAGLGQLQRLELNSTQVSDLTPIVGLDKLQSLDFRNTQVTDLTPIAGLGQLQTLDLSGTQVTDLTPIAGLGRLQSLDLNFTQVTDLTPLAGLDQLQTLDLNSTQVTDLTPIAALDGLQSLELDSTQVTDLTPIAGLDRLQSLRLGGTQVSDLTPIAGLGQLQTLFLSNTLVSDLTPIAGLGKLRALNLRGSAVADLRPLLQFAVILNPPEEPKEQLAVYIHETAAAAADPNLPAKRYDSFTEIREAMPALLEYLNSLPPYPEPLPWEVSGEDSKGPSQSSALELAWAQDGFGFNSGPVSLDQDPVALATLEDLREMMDELVRQSGNHHEDIYRRALALRDRLSGDAIDLVRAHLAFQRLQRIYDQRGNRSEPLDGDCAQTLQDLVETLPGLTLADEKVRDLLDRQAANRRDRVDAAEDAADIEVALAIAREDAPFDNEVQGVARDSAAPDVDDQLTRSRRPLAQNAVIAVVREFKKSPLGAAAAATTILPAAFSPEAAQWSAWLALNAETILTAARLWGQEYIGWVNPIVGHAKAAAEAIRAAKGKIGGS</sequence>
<comment type="caution">
    <text evidence="3">The sequence shown here is derived from an EMBL/GenBank/DDBJ whole genome shotgun (WGS) entry which is preliminary data.</text>
</comment>
<dbReference type="InterPro" id="IPR025875">
    <property type="entry name" value="Leu-rich_rpt_4"/>
</dbReference>
<dbReference type="InterPro" id="IPR003591">
    <property type="entry name" value="Leu-rich_rpt_typical-subtyp"/>
</dbReference>
<dbReference type="SMART" id="SM00369">
    <property type="entry name" value="LRR_TYP"/>
    <property type="match status" value="6"/>
</dbReference>
<dbReference type="SUPFAM" id="SSF52058">
    <property type="entry name" value="L domain-like"/>
    <property type="match status" value="1"/>
</dbReference>
<evidence type="ECO:0000313" key="4">
    <source>
        <dbReference type="Proteomes" id="UP000037178"/>
    </source>
</evidence>
<keyword evidence="4" id="KW-1185">Reference proteome</keyword>
<reference evidence="3 4" key="1">
    <citation type="submission" date="2015-06" db="EMBL/GenBank/DDBJ databases">
        <title>Draft genome sequence of an Alphaproteobacteria species associated to the Mediterranean sponge Oscarella lobularis.</title>
        <authorList>
            <person name="Jourda C."/>
            <person name="Santini S."/>
            <person name="Claverie J.-M."/>
        </authorList>
    </citation>
    <scope>NUCLEOTIDE SEQUENCE [LARGE SCALE GENOMIC DNA]</scope>
    <source>
        <strain evidence="3">IGS</strain>
    </source>
</reference>
<dbReference type="Gene3D" id="3.80.10.10">
    <property type="entry name" value="Ribonuclease Inhibitor"/>
    <property type="match status" value="1"/>
</dbReference>
<name>A0A0J9E8D1_9RHOB</name>
<evidence type="ECO:0000256" key="1">
    <source>
        <dbReference type="ARBA" id="ARBA00022614"/>
    </source>
</evidence>
<dbReference type="AlphaFoldDB" id="A0A0J9E8D1"/>
<organism evidence="3 4">
    <name type="scientific">Candidatus Rhodobacter oscarellae</name>
    <dbReference type="NCBI Taxonomy" id="1675527"/>
    <lineage>
        <taxon>Bacteria</taxon>
        <taxon>Pseudomonadati</taxon>
        <taxon>Pseudomonadota</taxon>
        <taxon>Alphaproteobacteria</taxon>
        <taxon>Rhodobacterales</taxon>
        <taxon>Rhodobacter group</taxon>
        <taxon>Rhodobacter</taxon>
    </lineage>
</organism>
<dbReference type="PANTHER" id="PTHR46652">
    <property type="entry name" value="LEUCINE-RICH REPEAT AND IQ DOMAIN-CONTAINING PROTEIN 1-RELATED"/>
    <property type="match status" value="1"/>
</dbReference>
<dbReference type="OrthoDB" id="7811098at2"/>
<protein>
    <submittedName>
        <fullName evidence="3">Leucine-rich repeat containing protein</fullName>
    </submittedName>
</protein>
<dbReference type="PATRIC" id="fig|1675527.3.peg.3123"/>
<evidence type="ECO:0000256" key="2">
    <source>
        <dbReference type="ARBA" id="ARBA00022737"/>
    </source>
</evidence>
<dbReference type="InterPro" id="IPR032675">
    <property type="entry name" value="LRR_dom_sf"/>
</dbReference>
<dbReference type="InterPro" id="IPR001611">
    <property type="entry name" value="Leu-rich_rpt"/>
</dbReference>
<dbReference type="PROSITE" id="PS51450">
    <property type="entry name" value="LRR"/>
    <property type="match status" value="1"/>
</dbReference>
<dbReference type="RefSeq" id="WP_049643669.1">
    <property type="nucleotide sequence ID" value="NZ_LFTY01000002.1"/>
</dbReference>